<protein>
    <submittedName>
        <fullName evidence="2">Class I SAM-dependent methyltransferase</fullName>
    </submittedName>
</protein>
<keyword evidence="2" id="KW-0808">Transferase</keyword>
<keyword evidence="3" id="KW-1185">Reference proteome</keyword>
<evidence type="ECO:0000259" key="1">
    <source>
        <dbReference type="Pfam" id="PF08241"/>
    </source>
</evidence>
<evidence type="ECO:0000313" key="3">
    <source>
        <dbReference type="Proteomes" id="UP001139179"/>
    </source>
</evidence>
<dbReference type="InterPro" id="IPR013216">
    <property type="entry name" value="Methyltransf_11"/>
</dbReference>
<dbReference type="Pfam" id="PF08241">
    <property type="entry name" value="Methyltransf_11"/>
    <property type="match status" value="1"/>
</dbReference>
<reference evidence="2" key="1">
    <citation type="submission" date="2022-05" db="EMBL/GenBank/DDBJ databases">
        <title>Comparative Genomics of Spacecraft Associated Microbes.</title>
        <authorList>
            <person name="Tran M.T."/>
            <person name="Wright A."/>
            <person name="Seuylemezian A."/>
            <person name="Eisen J."/>
            <person name="Coil D."/>
        </authorList>
    </citation>
    <scope>NUCLEOTIDE SEQUENCE</scope>
    <source>
        <strain evidence="2">214.1.1</strain>
    </source>
</reference>
<sequence length="256" mass="28982">MSEEAKRLVKQQFSRNANEYVKSQSHAQSSDLEQLLDWLKPDGTAIALDIATGGGHVAKKLATTVKQVVATDLTEAMLANTRQHLQEIGNIFYVLADAEALPFLERSFDIVTCRIAPHHFPDPEAFVREAARVLKPGGRFLLIDNVVPEDDQLATFMNTFEKKRDNSHVRCLSVKEWGSLIDSAQLAVTRKELKKKTYDYPVWVKRTTENIEQVKEVTRYIETADPACKSYYQVKQEGGNIHAVTIDEMMLMAEKQ</sequence>
<accession>A0A9X2DPY5</accession>
<organism evidence="2 3">
    <name type="scientific">Halalkalibacter oceani</name>
    <dbReference type="NCBI Taxonomy" id="1653776"/>
    <lineage>
        <taxon>Bacteria</taxon>
        <taxon>Bacillati</taxon>
        <taxon>Bacillota</taxon>
        <taxon>Bacilli</taxon>
        <taxon>Bacillales</taxon>
        <taxon>Bacillaceae</taxon>
        <taxon>Halalkalibacter</taxon>
    </lineage>
</organism>
<dbReference type="PANTHER" id="PTHR43591">
    <property type="entry name" value="METHYLTRANSFERASE"/>
    <property type="match status" value="1"/>
</dbReference>
<dbReference type="GO" id="GO:0032259">
    <property type="term" value="P:methylation"/>
    <property type="evidence" value="ECO:0007669"/>
    <property type="project" value="UniProtKB-KW"/>
</dbReference>
<dbReference type="CDD" id="cd02440">
    <property type="entry name" value="AdoMet_MTases"/>
    <property type="match status" value="1"/>
</dbReference>
<proteinExistence type="predicted"/>
<evidence type="ECO:0000313" key="2">
    <source>
        <dbReference type="EMBL" id="MCM3713710.1"/>
    </source>
</evidence>
<feature type="domain" description="Methyltransferase type 11" evidence="1">
    <location>
        <begin position="48"/>
        <end position="141"/>
    </location>
</feature>
<keyword evidence="2" id="KW-0489">Methyltransferase</keyword>
<gene>
    <name evidence="2" type="ORF">M3202_06400</name>
</gene>
<dbReference type="RefSeq" id="WP_251222504.1">
    <property type="nucleotide sequence ID" value="NZ_JAMBOL010000003.1"/>
</dbReference>
<dbReference type="GO" id="GO:0008757">
    <property type="term" value="F:S-adenosylmethionine-dependent methyltransferase activity"/>
    <property type="evidence" value="ECO:0007669"/>
    <property type="project" value="InterPro"/>
</dbReference>
<dbReference type="SUPFAM" id="SSF53335">
    <property type="entry name" value="S-adenosyl-L-methionine-dependent methyltransferases"/>
    <property type="match status" value="1"/>
</dbReference>
<dbReference type="InterPro" id="IPR029063">
    <property type="entry name" value="SAM-dependent_MTases_sf"/>
</dbReference>
<dbReference type="Gene3D" id="3.40.50.150">
    <property type="entry name" value="Vaccinia Virus protein VP39"/>
    <property type="match status" value="1"/>
</dbReference>
<comment type="caution">
    <text evidence="2">The sequence shown here is derived from an EMBL/GenBank/DDBJ whole genome shotgun (WGS) entry which is preliminary data.</text>
</comment>
<dbReference type="AlphaFoldDB" id="A0A9X2DPY5"/>
<dbReference type="EMBL" id="JAMBOL010000003">
    <property type="protein sequence ID" value="MCM3713710.1"/>
    <property type="molecule type" value="Genomic_DNA"/>
</dbReference>
<name>A0A9X2DPY5_9BACI</name>
<dbReference type="Proteomes" id="UP001139179">
    <property type="component" value="Unassembled WGS sequence"/>
</dbReference>